<evidence type="ECO:0000256" key="1">
    <source>
        <dbReference type="SAM" id="MobiDB-lite"/>
    </source>
</evidence>
<gene>
    <name evidence="3" type="ORF">GGI19_002613</name>
</gene>
<name>A0A9W8GZS2_9FUNG</name>
<keyword evidence="4" id="KW-1185">Reference proteome</keyword>
<organism evidence="3 4">
    <name type="scientific">Coemansia pectinata</name>
    <dbReference type="NCBI Taxonomy" id="1052879"/>
    <lineage>
        <taxon>Eukaryota</taxon>
        <taxon>Fungi</taxon>
        <taxon>Fungi incertae sedis</taxon>
        <taxon>Zoopagomycota</taxon>
        <taxon>Kickxellomycotina</taxon>
        <taxon>Kickxellomycetes</taxon>
        <taxon>Kickxellales</taxon>
        <taxon>Kickxellaceae</taxon>
        <taxon>Coemansia</taxon>
    </lineage>
</organism>
<feature type="signal peptide" evidence="2">
    <location>
        <begin position="1"/>
        <end position="18"/>
    </location>
</feature>
<feature type="compositionally biased region" description="Gly residues" evidence="1">
    <location>
        <begin position="58"/>
        <end position="133"/>
    </location>
</feature>
<evidence type="ECO:0000313" key="4">
    <source>
        <dbReference type="Proteomes" id="UP001140011"/>
    </source>
</evidence>
<evidence type="ECO:0000313" key="3">
    <source>
        <dbReference type="EMBL" id="KAJ2754163.1"/>
    </source>
</evidence>
<evidence type="ECO:0000256" key="2">
    <source>
        <dbReference type="SAM" id="SignalP"/>
    </source>
</evidence>
<feature type="region of interest" description="Disordered" evidence="1">
    <location>
        <begin position="55"/>
        <end position="133"/>
    </location>
</feature>
<accession>A0A9W8GZS2</accession>
<feature type="chain" id="PRO_5040906814" evidence="2">
    <location>
        <begin position="19"/>
        <end position="158"/>
    </location>
</feature>
<keyword evidence="2" id="KW-0732">Signal</keyword>
<dbReference type="OrthoDB" id="5596579at2759"/>
<reference evidence="3" key="1">
    <citation type="submission" date="2022-07" db="EMBL/GenBank/DDBJ databases">
        <title>Phylogenomic reconstructions and comparative analyses of Kickxellomycotina fungi.</title>
        <authorList>
            <person name="Reynolds N.K."/>
            <person name="Stajich J.E."/>
            <person name="Barry K."/>
            <person name="Grigoriev I.V."/>
            <person name="Crous P."/>
            <person name="Smith M.E."/>
        </authorList>
    </citation>
    <scope>NUCLEOTIDE SEQUENCE</scope>
    <source>
        <strain evidence="3">BCRC 34297</strain>
    </source>
</reference>
<dbReference type="Proteomes" id="UP001140011">
    <property type="component" value="Unassembled WGS sequence"/>
</dbReference>
<comment type="caution">
    <text evidence="3">The sequence shown here is derived from an EMBL/GenBank/DDBJ whole genome shotgun (WGS) entry which is preliminary data.</text>
</comment>
<sequence length="158" mass="13847">MYSYITLAIFALASFVAAAPMPIPDGVLGGVVDAAAPITAGLGVTLNNLLGFTDSPSGGSGQGGSASGGSGQGGNASGGSGQGGNASGGSGQGGNASGGSGQGGNASGGSGQGGNASGGSGQGGKGGSSSGVLGGVVDAAAPITAGVGKTVNELAGFN</sequence>
<protein>
    <submittedName>
        <fullName evidence="3">Uncharacterized protein</fullName>
    </submittedName>
</protein>
<dbReference type="EMBL" id="JANBUH010000136">
    <property type="protein sequence ID" value="KAJ2754163.1"/>
    <property type="molecule type" value="Genomic_DNA"/>
</dbReference>
<dbReference type="AlphaFoldDB" id="A0A9W8GZS2"/>
<proteinExistence type="predicted"/>